<evidence type="ECO:0000256" key="3">
    <source>
        <dbReference type="ARBA" id="ARBA00022750"/>
    </source>
</evidence>
<dbReference type="Proteomes" id="UP001151760">
    <property type="component" value="Unassembled WGS sequence"/>
</dbReference>
<dbReference type="Pfam" id="PF25597">
    <property type="entry name" value="SH3_retrovirus"/>
    <property type="match status" value="1"/>
</dbReference>
<name>A0ABQ5CNP7_9ASTR</name>
<evidence type="ECO:0000259" key="7">
    <source>
        <dbReference type="PROSITE" id="PS50158"/>
    </source>
</evidence>
<feature type="compositionally biased region" description="Basic and acidic residues" evidence="6">
    <location>
        <begin position="362"/>
        <end position="371"/>
    </location>
</feature>
<dbReference type="Pfam" id="PF13976">
    <property type="entry name" value="gag_pre-integrs"/>
    <property type="match status" value="1"/>
</dbReference>
<dbReference type="Gene3D" id="4.10.60.10">
    <property type="entry name" value="Zinc finger, CCHC-type"/>
    <property type="match status" value="1"/>
</dbReference>
<feature type="region of interest" description="Disordered" evidence="6">
    <location>
        <begin position="406"/>
        <end position="425"/>
    </location>
</feature>
<keyword evidence="10" id="KW-1185">Reference proteome</keyword>
<dbReference type="InterPro" id="IPR054722">
    <property type="entry name" value="PolX-like_BBD"/>
</dbReference>
<proteinExistence type="predicted"/>
<dbReference type="EMBL" id="BQNB010014483">
    <property type="protein sequence ID" value="GJT28706.1"/>
    <property type="molecule type" value="Genomic_DNA"/>
</dbReference>
<dbReference type="Pfam" id="PF07727">
    <property type="entry name" value="RVT_2"/>
    <property type="match status" value="1"/>
</dbReference>
<dbReference type="Gene3D" id="3.30.420.10">
    <property type="entry name" value="Ribonuclease H-like superfamily/Ribonuclease H"/>
    <property type="match status" value="1"/>
</dbReference>
<evidence type="ECO:0000313" key="10">
    <source>
        <dbReference type="Proteomes" id="UP001151760"/>
    </source>
</evidence>
<keyword evidence="5" id="KW-0863">Zinc-finger</keyword>
<keyword evidence="5" id="KW-0862">Zinc</keyword>
<dbReference type="Pfam" id="PF22936">
    <property type="entry name" value="Pol_BBD"/>
    <property type="match status" value="1"/>
</dbReference>
<keyword evidence="4" id="KW-0378">Hydrolase</keyword>
<dbReference type="InterPro" id="IPR012337">
    <property type="entry name" value="RNaseH-like_sf"/>
</dbReference>
<accession>A0ABQ5CNP7</accession>
<dbReference type="InterPro" id="IPR036397">
    <property type="entry name" value="RNaseH_sf"/>
</dbReference>
<organism evidence="9 10">
    <name type="scientific">Tanacetum coccineum</name>
    <dbReference type="NCBI Taxonomy" id="301880"/>
    <lineage>
        <taxon>Eukaryota</taxon>
        <taxon>Viridiplantae</taxon>
        <taxon>Streptophyta</taxon>
        <taxon>Embryophyta</taxon>
        <taxon>Tracheophyta</taxon>
        <taxon>Spermatophyta</taxon>
        <taxon>Magnoliopsida</taxon>
        <taxon>eudicotyledons</taxon>
        <taxon>Gunneridae</taxon>
        <taxon>Pentapetalae</taxon>
        <taxon>asterids</taxon>
        <taxon>campanulids</taxon>
        <taxon>Asterales</taxon>
        <taxon>Asteraceae</taxon>
        <taxon>Asteroideae</taxon>
        <taxon>Anthemideae</taxon>
        <taxon>Anthemidinae</taxon>
        <taxon>Tanacetum</taxon>
    </lineage>
</organism>
<protein>
    <submittedName>
        <fullName evidence="9">Ribonuclease H-like domain-containing protein</fullName>
    </submittedName>
</protein>
<keyword evidence="1" id="KW-0645">Protease</keyword>
<dbReference type="PROSITE" id="PS50158">
    <property type="entry name" value="ZF_CCHC"/>
    <property type="match status" value="1"/>
</dbReference>
<evidence type="ECO:0000256" key="1">
    <source>
        <dbReference type="ARBA" id="ARBA00022670"/>
    </source>
</evidence>
<dbReference type="SUPFAM" id="SSF53098">
    <property type="entry name" value="Ribonuclease H-like"/>
    <property type="match status" value="1"/>
</dbReference>
<feature type="region of interest" description="Disordered" evidence="6">
    <location>
        <begin position="350"/>
        <end position="372"/>
    </location>
</feature>
<evidence type="ECO:0000313" key="9">
    <source>
        <dbReference type="EMBL" id="GJT28706.1"/>
    </source>
</evidence>
<dbReference type="SUPFAM" id="SSF57756">
    <property type="entry name" value="Retrovirus zinc finger-like domains"/>
    <property type="match status" value="1"/>
</dbReference>
<dbReference type="InterPro" id="IPR001878">
    <property type="entry name" value="Znf_CCHC"/>
</dbReference>
<evidence type="ECO:0000256" key="5">
    <source>
        <dbReference type="PROSITE-ProRule" id="PRU00047"/>
    </source>
</evidence>
<evidence type="ECO:0000256" key="6">
    <source>
        <dbReference type="SAM" id="MobiDB-lite"/>
    </source>
</evidence>
<dbReference type="PANTHER" id="PTHR42648:SF32">
    <property type="entry name" value="RIBONUCLEASE H-LIKE DOMAIN, GAG-PRE-INTEGRASE DOMAIN PROTEIN-RELATED"/>
    <property type="match status" value="1"/>
</dbReference>
<keyword evidence="2" id="KW-0479">Metal-binding</keyword>
<dbReference type="PANTHER" id="PTHR42648">
    <property type="entry name" value="TRANSPOSASE, PUTATIVE-RELATED"/>
    <property type="match status" value="1"/>
</dbReference>
<evidence type="ECO:0000256" key="4">
    <source>
        <dbReference type="ARBA" id="ARBA00022801"/>
    </source>
</evidence>
<dbReference type="InterPro" id="IPR001584">
    <property type="entry name" value="Integrase_cat-core"/>
</dbReference>
<reference evidence="9" key="1">
    <citation type="journal article" date="2022" name="Int. J. Mol. Sci.">
        <title>Draft Genome of Tanacetum Coccineum: Genomic Comparison of Closely Related Tanacetum-Family Plants.</title>
        <authorList>
            <person name="Yamashiro T."/>
            <person name="Shiraishi A."/>
            <person name="Nakayama K."/>
            <person name="Satake H."/>
        </authorList>
    </citation>
    <scope>NUCLEOTIDE SEQUENCE</scope>
</reference>
<evidence type="ECO:0000256" key="2">
    <source>
        <dbReference type="ARBA" id="ARBA00022723"/>
    </source>
</evidence>
<sequence length="1777" mass="200532">MAPVESPQMISTVKLPILKKDENGVETKVPPKTAQAILARQKERKAKSILLLAIPDEYQLRFHTIKDAKSLWASIKSRFGGNVESKKMQKNILKQQFENFSVSDTDGLDKAYDRNKEGIDELDIDDLYNNLKVFVADIKASSGSSSNSQNVAFLSAEDTNSINEVNTTNGISTAVGHSSQGQASSSSYTDDLMFSFFANQSSGPQLDDEYLEQIDHDYLEEMDLKWQVAMLSMRVKRFYKKTRRKLIFNGKEPVGFDKTKVECFNCHRRGHFARECRAPRNQGNMNGDVGYRSRDNTRRTVPIDTSDALVIQDNDLIDLTQSQLSAKDKTGLGYGDQLSESDSEVLTSVFDSRSSDGDDNQTNDRFKKDNGYHVVPPPVTRNYMPPLVDLSFARLDNSVYRPTANKTSASMSQVETGNTLPSNTSVEMPRVKSVRPSGVIIEDWVSDDDEDIFQSEDSQTTIKPSFKKIEFTKAKNEPVKSDKQAVKPRMATQSPKRMPKEIVLGKGLEEYQLVLPSILNTRVSKVIVNTVKVNSVNTAGQTAICTVKGNGVTIVKASAGCVWRPKMTDLNNGSKDNSVSWISKRGNPQQALKYKGMFDSRCSKHMTWNKALLTDYQDVDGGFVAFRGNTRGGKITGIGKIRTNKIDFEDVFFVKELKFNFFSISQMCDKKNSVLFTEIECLVLSPDFKLIDESQVLLRVPRQNNMYSFDLKNVVPSGDLTCLFAKATIDESKLWHRRMGHVNFKTINKLVKGNLVRGLPSKTFENDYTCVACQKGKQHKASCKAKLVSSISQPLQLLHVDLFGLTYVRSINHKTYCLVVTDDFSRSDNGTEFKNREMDEFCGQKGIKSEYSVARTPQQNGVAKRKNRTLIEVARTMLAYSLLPTIFWAKAVNTVCYVLNRVLVTKPHNKTPYELIIGRPPSISFMRPFRCPVTILNTLNPLGKFDGKAEEGLLVGYSVNSKAFRVFNTETRKVEENLHVKFLKNKPNVVGQGPNWLFDIDSLTNSLNYQQVTAGNQTNKNAGQQETNGDIDHKAVIDTTNDTAGKKNVQEPASEYDQALKNILERMMNQEKEDTEKSDDVRKEFESQCNSQLLQEKVSRASSTNSFTIVSTPVNTANVFKGVKAASASITFSPIRPSSGPLSVLNFPHDPLMSELEDTAKIQGTGIFGSAYDDEDLDTYNSPYADENVGAEFDFNNMEPSTVVSHIPTTRIHSIHPKAQIIGDPKSAIQTRGKIKKSSREHAMISYIQKKRRTNHKDFQNCLFACFLSQHKPTKITQALDDESWVEAMQEELLQFKIQKVWTLVDLPYGKKAIGTKWVYRNKKDEREIVVRNKARLVAQGYKQEEGIDYDEVFAPIARVEAISLFLAFASFMNFPVYQIDVKSAFLYGTIEEEVYVCQPLGFVDPEFPDKVYKVEKALYGLHQAPRAWYEALSTYLLDNRFHRGQIDKTLFIKRLKGDILLAQVYVDDIIFGSTKKSLCDEFKQIMHNSIRSASTPMETHKALIKDEDGEDVDVHLYRSMIRCQLGQEIHNKRLSISWFKVNLLWWLTQLLKLNTLLLLTAVVLGEVVEVKKTKVVKKFLEKEREVHAIKEIEKWLNESKMQNQEGMVNEGVALDVGLDSKVSTYDNTSTKQYDGSNSSGYDADAERALVDKTAQTLHMLLPKEDSVHTGKQGLGFENKNDVENPFVLNKAKEIAPSLYNIDKIGKDSLFDHKIMSEKELKCEAKKCLKVKQRQSSLSYQGFVYGLTQFEEPPKVPLKRIKVNFKKTHGTSSTGKL</sequence>
<dbReference type="SMART" id="SM00343">
    <property type="entry name" value="ZnF_C2HC"/>
    <property type="match status" value="1"/>
</dbReference>
<comment type="caution">
    <text evidence="9">The sequence shown here is derived from an EMBL/GenBank/DDBJ whole genome shotgun (WGS) entry which is preliminary data.</text>
</comment>
<reference evidence="9" key="2">
    <citation type="submission" date="2022-01" db="EMBL/GenBank/DDBJ databases">
        <authorList>
            <person name="Yamashiro T."/>
            <person name="Shiraishi A."/>
            <person name="Satake H."/>
            <person name="Nakayama K."/>
        </authorList>
    </citation>
    <scope>NUCLEOTIDE SEQUENCE</scope>
</reference>
<dbReference type="InterPro" id="IPR043502">
    <property type="entry name" value="DNA/RNA_pol_sf"/>
</dbReference>
<dbReference type="SUPFAM" id="SSF56672">
    <property type="entry name" value="DNA/RNA polymerases"/>
    <property type="match status" value="1"/>
</dbReference>
<keyword evidence="3" id="KW-0064">Aspartyl protease</keyword>
<dbReference type="InterPro" id="IPR036875">
    <property type="entry name" value="Znf_CCHC_sf"/>
</dbReference>
<dbReference type="InterPro" id="IPR013103">
    <property type="entry name" value="RVT_2"/>
</dbReference>
<dbReference type="InterPro" id="IPR025724">
    <property type="entry name" value="GAG-pre-integrase_dom"/>
</dbReference>
<gene>
    <name evidence="9" type="ORF">Tco_0908981</name>
</gene>
<evidence type="ECO:0000259" key="8">
    <source>
        <dbReference type="PROSITE" id="PS50994"/>
    </source>
</evidence>
<dbReference type="InterPro" id="IPR039537">
    <property type="entry name" value="Retrotran_Ty1/copia-like"/>
</dbReference>
<dbReference type="Pfam" id="PF14223">
    <property type="entry name" value="Retrotran_gag_2"/>
    <property type="match status" value="1"/>
</dbReference>
<dbReference type="InterPro" id="IPR057670">
    <property type="entry name" value="SH3_retrovirus"/>
</dbReference>
<feature type="domain" description="CCHC-type" evidence="7">
    <location>
        <begin position="263"/>
        <end position="277"/>
    </location>
</feature>
<dbReference type="PROSITE" id="PS50994">
    <property type="entry name" value="INTEGRASE"/>
    <property type="match status" value="1"/>
</dbReference>
<feature type="domain" description="Integrase catalytic" evidence="8">
    <location>
        <begin position="827"/>
        <end position="920"/>
    </location>
</feature>